<dbReference type="InterPro" id="IPR017945">
    <property type="entry name" value="DHBP_synth_RibB-like_a/b_dom"/>
</dbReference>
<evidence type="ECO:0000256" key="20">
    <source>
        <dbReference type="HAMAP-Rule" id="MF_01283"/>
    </source>
</evidence>
<feature type="site" description="Essential for DHBP synthase activity" evidence="20">
    <location>
        <position position="128"/>
    </location>
</feature>
<dbReference type="GO" id="GO:0030145">
    <property type="term" value="F:manganese ion binding"/>
    <property type="evidence" value="ECO:0007669"/>
    <property type="project" value="UniProtKB-UniRule"/>
</dbReference>
<feature type="binding site" evidence="20">
    <location>
        <position position="260"/>
    </location>
    <ligand>
        <name>Zn(2+)</name>
        <dbReference type="ChEBI" id="CHEBI:29105"/>
        <note>catalytic</note>
    </ligand>
</feature>
<keyword evidence="15 20" id="KW-0464">Manganese</keyword>
<protein>
    <recommendedName>
        <fullName evidence="20">Riboflavin biosynthesis protein RibBA</fullName>
    </recommendedName>
    <domain>
        <recommendedName>
            <fullName evidence="20">3,4-dihydroxy-2-butanone 4-phosphate synthase</fullName>
            <shortName evidence="20">DHBP synthase</shortName>
            <ecNumber evidence="20">4.1.99.12</ecNumber>
        </recommendedName>
    </domain>
    <domain>
        <recommendedName>
            <fullName evidence="20">GTP cyclohydrolase-2</fullName>
            <ecNumber evidence="20">3.5.4.25</ecNumber>
        </recommendedName>
        <alternativeName>
            <fullName evidence="20">GTP cyclohydrolase II</fullName>
        </alternativeName>
    </domain>
</protein>
<keyword evidence="11 20" id="KW-0378">Hydrolase</keyword>
<dbReference type="InterPro" id="IPR000926">
    <property type="entry name" value="RibA"/>
</dbReference>
<dbReference type="InterPro" id="IPR016299">
    <property type="entry name" value="Riboflavin_synth_RibBA"/>
</dbReference>
<dbReference type="PANTHER" id="PTHR21327">
    <property type="entry name" value="GTP CYCLOHYDROLASE II-RELATED"/>
    <property type="match status" value="1"/>
</dbReference>
<dbReference type="Proteomes" id="UP000255297">
    <property type="component" value="Unassembled WGS sequence"/>
</dbReference>
<comment type="cofactor">
    <cofactor evidence="20">
        <name>Mg(2+)</name>
        <dbReference type="ChEBI" id="CHEBI:18420"/>
    </cofactor>
    <cofactor evidence="20">
        <name>Mn(2+)</name>
        <dbReference type="ChEBI" id="CHEBI:29035"/>
    </cofactor>
    <text evidence="20">Binds 2 divalent metal cations per subunit. Magnesium or manganese.</text>
</comment>
<dbReference type="CDD" id="cd00641">
    <property type="entry name" value="GTP_cyclohydro2"/>
    <property type="match status" value="1"/>
</dbReference>
<comment type="cofactor">
    <cofactor evidence="20">
        <name>Zn(2+)</name>
        <dbReference type="ChEBI" id="CHEBI:29105"/>
    </cofactor>
    <text evidence="20">Binds 1 zinc ion per subunit.</text>
</comment>
<evidence type="ECO:0000313" key="22">
    <source>
        <dbReference type="EMBL" id="STY28892.1"/>
    </source>
</evidence>
<evidence type="ECO:0000313" key="23">
    <source>
        <dbReference type="Proteomes" id="UP000255297"/>
    </source>
</evidence>
<dbReference type="UniPathway" id="UPA00275">
    <property type="reaction ID" value="UER00399"/>
</dbReference>
<feature type="region of interest" description="GTP cyclohydrolase II" evidence="20">
    <location>
        <begin position="204"/>
        <end position="404"/>
    </location>
</feature>
<feature type="binding site" evidence="20">
    <location>
        <position position="30"/>
    </location>
    <ligand>
        <name>Mg(2+)</name>
        <dbReference type="ChEBI" id="CHEBI:18420"/>
        <label>2</label>
    </ligand>
</feature>
<feature type="domain" description="GTP cyclohydrolase II" evidence="21">
    <location>
        <begin position="212"/>
        <end position="375"/>
    </location>
</feature>
<feature type="binding site" evidence="20">
    <location>
        <position position="271"/>
    </location>
    <ligand>
        <name>Zn(2+)</name>
        <dbReference type="ChEBI" id="CHEBI:29105"/>
        <note>catalytic</note>
    </ligand>
</feature>
<keyword evidence="13 20" id="KW-0460">Magnesium</keyword>
<feature type="site" description="Essential for DHBP synthase activity" evidence="20">
    <location>
        <position position="166"/>
    </location>
</feature>
<accession>A0A378LSS9</accession>
<feature type="binding site" evidence="20">
    <location>
        <position position="30"/>
    </location>
    <ligand>
        <name>Mg(2+)</name>
        <dbReference type="ChEBI" id="CHEBI:18420"/>
        <label>1</label>
    </ligand>
</feature>
<dbReference type="Gene3D" id="3.40.50.10990">
    <property type="entry name" value="GTP cyclohydrolase II"/>
    <property type="match status" value="1"/>
</dbReference>
<dbReference type="InterPro" id="IPR032677">
    <property type="entry name" value="GTP_cyclohydro_II"/>
</dbReference>
<feature type="binding site" evidence="20">
    <location>
        <position position="354"/>
    </location>
    <ligand>
        <name>GTP</name>
        <dbReference type="ChEBI" id="CHEBI:37565"/>
    </ligand>
</feature>
<evidence type="ECO:0000256" key="13">
    <source>
        <dbReference type="ARBA" id="ARBA00022842"/>
    </source>
</evidence>
<comment type="catalytic activity">
    <reaction evidence="19 20">
        <text>GTP + 4 H2O = 2,5-diamino-6-hydroxy-4-(5-phosphoribosylamino)-pyrimidine + formate + 2 phosphate + 3 H(+)</text>
        <dbReference type="Rhea" id="RHEA:23704"/>
        <dbReference type="ChEBI" id="CHEBI:15377"/>
        <dbReference type="ChEBI" id="CHEBI:15378"/>
        <dbReference type="ChEBI" id="CHEBI:15740"/>
        <dbReference type="ChEBI" id="CHEBI:37565"/>
        <dbReference type="ChEBI" id="CHEBI:43474"/>
        <dbReference type="ChEBI" id="CHEBI:58614"/>
        <dbReference type="EC" id="3.5.4.25"/>
    </reaction>
</comment>
<evidence type="ECO:0000256" key="4">
    <source>
        <dbReference type="ARBA" id="ARBA00004853"/>
    </source>
</evidence>
<dbReference type="NCBIfam" id="TIGR00506">
    <property type="entry name" value="ribB"/>
    <property type="match status" value="1"/>
</dbReference>
<evidence type="ECO:0000256" key="9">
    <source>
        <dbReference type="ARBA" id="ARBA00022723"/>
    </source>
</evidence>
<feature type="binding site" evidence="20">
    <location>
        <position position="166"/>
    </location>
    <ligand>
        <name>D-ribulose 5-phosphate</name>
        <dbReference type="ChEBI" id="CHEBI:58121"/>
    </ligand>
</feature>
<keyword evidence="8 20" id="KW-0686">Riboflavin biosynthesis</keyword>
<dbReference type="OrthoDB" id="9793111at2"/>
<evidence type="ECO:0000256" key="2">
    <source>
        <dbReference type="ARBA" id="ARBA00001936"/>
    </source>
</evidence>
<dbReference type="PANTHER" id="PTHR21327:SF18">
    <property type="entry name" value="3,4-DIHYDROXY-2-BUTANONE 4-PHOSPHATE SYNTHASE"/>
    <property type="match status" value="1"/>
</dbReference>
<dbReference type="HAMAP" id="MF_00180">
    <property type="entry name" value="RibB"/>
    <property type="match status" value="1"/>
</dbReference>
<dbReference type="EC" id="4.1.99.12" evidence="20"/>
<evidence type="ECO:0000256" key="15">
    <source>
        <dbReference type="ARBA" id="ARBA00023211"/>
    </source>
</evidence>
<dbReference type="AlphaFoldDB" id="A0A378LSS9"/>
<evidence type="ECO:0000256" key="6">
    <source>
        <dbReference type="ARBA" id="ARBA00005520"/>
    </source>
</evidence>
<feature type="binding site" evidence="20">
    <location>
        <position position="276"/>
    </location>
    <ligand>
        <name>GTP</name>
        <dbReference type="ChEBI" id="CHEBI:37565"/>
    </ligand>
</feature>
<evidence type="ECO:0000256" key="10">
    <source>
        <dbReference type="ARBA" id="ARBA00022741"/>
    </source>
</evidence>
<sequence>MKYSLATIEHAVETLKAGKMVILMDDEDRENEGDLVVAADYATPEAINFMSRHGCGLICLSMANEMVDKLQLPMMAQKNKSPYGTAFTVSIEAAEGVSTGISAKDRAKTIQVAIDPKSGPNDVISPGHVFPLRARTKGVLERAGQTEGSVDLARLAGLTPAAVICEIINEDGTMSRRDELALFSEKHNIPLITVKDLIEYRIRNEILVKPAASTRIPLQNKGDFNMTVFANELDNAEHFALVKPPVFANRVPLVRIHSECITGDIFGSCKCDCGKQLENSLSLIAAEGGVLIYLRQEGRGIGLANKIKAYALQEQGLDTVDANHQLGLPVDSRNYAIAYQILKYYGIEAIRLLTNNPSKIAAVDRYGIKVMERVPLEIEPTKESHRYLKTKKEKMGHLLALNLG</sequence>
<evidence type="ECO:0000256" key="12">
    <source>
        <dbReference type="ARBA" id="ARBA00022833"/>
    </source>
</evidence>
<keyword evidence="16 20" id="KW-0456">Lyase</keyword>
<name>A0A378LSS9_9GAMM</name>
<evidence type="ECO:0000256" key="19">
    <source>
        <dbReference type="ARBA" id="ARBA00049295"/>
    </source>
</evidence>
<gene>
    <name evidence="22" type="primary">ribA_2</name>
    <name evidence="20" type="synonym">ribBA</name>
    <name evidence="22" type="ORF">NCTC11532_01069</name>
</gene>
<comment type="function">
    <text evidence="18 20">Catalyzes the conversion of GTP to 2,5-diamino-6-ribosylamino-4(3H)-pyrimidinone 5'-phosphate (DARP), formate and pyrophosphate.</text>
</comment>
<dbReference type="GO" id="GO:0008270">
    <property type="term" value="F:zinc ion binding"/>
    <property type="evidence" value="ECO:0007669"/>
    <property type="project" value="UniProtKB-UniRule"/>
</dbReference>
<evidence type="ECO:0000256" key="18">
    <source>
        <dbReference type="ARBA" id="ARBA00043932"/>
    </source>
</evidence>
<keyword evidence="9 20" id="KW-0479">Metal-binding</keyword>
<keyword evidence="10 20" id="KW-0547">Nucleotide-binding</keyword>
<evidence type="ECO:0000256" key="16">
    <source>
        <dbReference type="ARBA" id="ARBA00023239"/>
    </source>
</evidence>
<dbReference type="STRING" id="1122170.GCA_000701265_01949"/>
<proteinExistence type="inferred from homology"/>
<keyword evidence="12 20" id="KW-0862">Zinc</keyword>
<dbReference type="GO" id="GO:0000287">
    <property type="term" value="F:magnesium ion binding"/>
    <property type="evidence" value="ECO:0007669"/>
    <property type="project" value="UniProtKB-UniRule"/>
</dbReference>
<dbReference type="FunFam" id="3.90.870.10:FF:000001">
    <property type="entry name" value="Riboflavin biosynthesis protein RibBA"/>
    <property type="match status" value="1"/>
</dbReference>
<dbReference type="PIRSF" id="PIRSF001259">
    <property type="entry name" value="RibA"/>
    <property type="match status" value="1"/>
</dbReference>
<evidence type="ECO:0000256" key="11">
    <source>
        <dbReference type="ARBA" id="ARBA00022801"/>
    </source>
</evidence>
<feature type="binding site" evidence="20">
    <location>
        <position position="359"/>
    </location>
    <ligand>
        <name>GTP</name>
        <dbReference type="ChEBI" id="CHEBI:37565"/>
    </ligand>
</feature>
<comment type="caution">
    <text evidence="20">Lacks conserved residue(s) required for the propagation of feature annotation.</text>
</comment>
<evidence type="ECO:0000256" key="1">
    <source>
        <dbReference type="ARBA" id="ARBA00000141"/>
    </source>
</evidence>
<organism evidence="22 23">
    <name type="scientific">Legionella wadsworthii</name>
    <dbReference type="NCBI Taxonomy" id="28088"/>
    <lineage>
        <taxon>Bacteria</taxon>
        <taxon>Pseudomonadati</taxon>
        <taxon>Pseudomonadota</taxon>
        <taxon>Gammaproteobacteria</taxon>
        <taxon>Legionellales</taxon>
        <taxon>Legionellaceae</taxon>
        <taxon>Legionella</taxon>
    </lineage>
</organism>
<dbReference type="FunFam" id="3.40.50.10990:FF:000001">
    <property type="entry name" value="Riboflavin biosynthesis protein RibBA"/>
    <property type="match status" value="1"/>
</dbReference>
<dbReference type="GO" id="GO:0005525">
    <property type="term" value="F:GTP binding"/>
    <property type="evidence" value="ECO:0007669"/>
    <property type="project" value="UniProtKB-KW"/>
</dbReference>
<dbReference type="InterPro" id="IPR000422">
    <property type="entry name" value="DHBP_synthase_RibB"/>
</dbReference>
<feature type="binding site" evidence="20">
    <location>
        <position position="273"/>
    </location>
    <ligand>
        <name>Zn(2+)</name>
        <dbReference type="ChEBI" id="CHEBI:29105"/>
        <note>catalytic</note>
    </ligand>
</feature>
<evidence type="ECO:0000256" key="14">
    <source>
        <dbReference type="ARBA" id="ARBA00023134"/>
    </source>
</evidence>
<keyword evidence="23" id="KW-1185">Reference proteome</keyword>
<comment type="similarity">
    <text evidence="7 20">In the C-terminal section; belongs to the GTP cyclohydrolase II family.</text>
</comment>
<dbReference type="Pfam" id="PF00926">
    <property type="entry name" value="DHBP_synthase"/>
    <property type="match status" value="1"/>
</dbReference>
<comment type="catalytic activity">
    <reaction evidence="1 20">
        <text>D-ribulose 5-phosphate = (2S)-2-hydroxy-3-oxobutyl phosphate + formate + H(+)</text>
        <dbReference type="Rhea" id="RHEA:18457"/>
        <dbReference type="ChEBI" id="CHEBI:15378"/>
        <dbReference type="ChEBI" id="CHEBI:15740"/>
        <dbReference type="ChEBI" id="CHEBI:58121"/>
        <dbReference type="ChEBI" id="CHEBI:58830"/>
        <dbReference type="EC" id="4.1.99.12"/>
    </reaction>
</comment>
<evidence type="ECO:0000256" key="8">
    <source>
        <dbReference type="ARBA" id="ARBA00022619"/>
    </source>
</evidence>
<dbReference type="Pfam" id="PF00925">
    <property type="entry name" value="GTP_cyclohydro2"/>
    <property type="match status" value="1"/>
</dbReference>
<dbReference type="GO" id="GO:0009231">
    <property type="term" value="P:riboflavin biosynthetic process"/>
    <property type="evidence" value="ECO:0007669"/>
    <property type="project" value="UniProtKB-UniRule"/>
</dbReference>
<evidence type="ECO:0000259" key="21">
    <source>
        <dbReference type="Pfam" id="PF00925"/>
    </source>
</evidence>
<dbReference type="HAMAP" id="MF_01283">
    <property type="entry name" value="RibBA"/>
    <property type="match status" value="1"/>
</dbReference>
<dbReference type="NCBIfam" id="TIGR00505">
    <property type="entry name" value="ribA"/>
    <property type="match status" value="1"/>
</dbReference>
<dbReference type="GO" id="GO:0003935">
    <property type="term" value="F:GTP cyclohydrolase II activity"/>
    <property type="evidence" value="ECO:0007669"/>
    <property type="project" value="UniProtKB-UniRule"/>
</dbReference>
<keyword evidence="14 20" id="KW-0342">GTP-binding</keyword>
<dbReference type="SUPFAM" id="SSF55821">
    <property type="entry name" value="YrdC/RibB"/>
    <property type="match status" value="1"/>
</dbReference>
<evidence type="ECO:0000256" key="3">
    <source>
        <dbReference type="ARBA" id="ARBA00002284"/>
    </source>
</evidence>
<comment type="cofactor">
    <cofactor evidence="2">
        <name>Mn(2+)</name>
        <dbReference type="ChEBI" id="CHEBI:29035"/>
    </cofactor>
</comment>
<comment type="pathway">
    <text evidence="5 20">Cofactor biosynthesis; riboflavin biosynthesis; 2-hydroxy-3-oxobutyl phosphate from D-ribulose 5-phosphate: step 1/1.</text>
</comment>
<comment type="function">
    <text evidence="3 20">Catalyzes the conversion of D-ribulose 5-phosphate to formate and 3,4-dihydroxy-2-butanone 4-phosphate.</text>
</comment>
<keyword evidence="17 20" id="KW-0511">Multifunctional enzyme</keyword>
<feature type="region of interest" description="DHBP synthase" evidence="20">
    <location>
        <begin position="1"/>
        <end position="203"/>
    </location>
</feature>
<feature type="binding site" evidence="20">
    <location>
        <begin position="297"/>
        <end position="299"/>
    </location>
    <ligand>
        <name>GTP</name>
        <dbReference type="ChEBI" id="CHEBI:37565"/>
    </ligand>
</feature>
<dbReference type="GO" id="GO:0008686">
    <property type="term" value="F:3,4-dihydroxy-2-butanone-4-phosphate synthase activity"/>
    <property type="evidence" value="ECO:0007669"/>
    <property type="project" value="UniProtKB-UniRule"/>
</dbReference>
<feature type="binding site" evidence="20">
    <location>
        <begin position="255"/>
        <end position="259"/>
    </location>
    <ligand>
        <name>GTP</name>
        <dbReference type="ChEBI" id="CHEBI:37565"/>
    </ligand>
</feature>
<reference evidence="22 23" key="1">
    <citation type="submission" date="2018-06" db="EMBL/GenBank/DDBJ databases">
        <authorList>
            <consortium name="Pathogen Informatics"/>
            <person name="Doyle S."/>
        </authorList>
    </citation>
    <scope>NUCLEOTIDE SEQUENCE [LARGE SCALE GENOMIC DNA]</scope>
    <source>
        <strain evidence="22 23">NCTC11532</strain>
    </source>
</reference>
<comment type="similarity">
    <text evidence="6 20">In the N-terminal section; belongs to the DHBP synthase family.</text>
</comment>
<dbReference type="RefSeq" id="WP_031567538.1">
    <property type="nucleotide sequence ID" value="NZ_CAAAIS010000008.1"/>
</dbReference>
<feature type="binding site" evidence="20">
    <location>
        <position position="34"/>
    </location>
    <ligand>
        <name>D-ribulose 5-phosphate</name>
        <dbReference type="ChEBI" id="CHEBI:58121"/>
    </ligand>
</feature>
<dbReference type="EC" id="3.5.4.25" evidence="20"/>
<feature type="active site" description="Nucleophile; for GTP cyclohydrolase activity" evidence="20">
    <location>
        <position position="333"/>
    </location>
</feature>
<dbReference type="GO" id="GO:0005829">
    <property type="term" value="C:cytosol"/>
    <property type="evidence" value="ECO:0007669"/>
    <property type="project" value="TreeGrafter"/>
</dbReference>
<feature type="binding site" evidence="20">
    <location>
        <position position="319"/>
    </location>
    <ligand>
        <name>GTP</name>
        <dbReference type="ChEBI" id="CHEBI:37565"/>
    </ligand>
</feature>
<evidence type="ECO:0000256" key="17">
    <source>
        <dbReference type="ARBA" id="ARBA00023268"/>
    </source>
</evidence>
<evidence type="ECO:0000256" key="5">
    <source>
        <dbReference type="ARBA" id="ARBA00004904"/>
    </source>
</evidence>
<dbReference type="Gene3D" id="3.90.870.10">
    <property type="entry name" value="DHBP synthase"/>
    <property type="match status" value="1"/>
</dbReference>
<feature type="binding site" evidence="20">
    <location>
        <begin position="29"/>
        <end position="30"/>
    </location>
    <ligand>
        <name>D-ribulose 5-phosphate</name>
        <dbReference type="ChEBI" id="CHEBI:58121"/>
    </ligand>
</feature>
<dbReference type="InterPro" id="IPR036144">
    <property type="entry name" value="RibA-like_sf"/>
</dbReference>
<dbReference type="HAMAP" id="MF_00179">
    <property type="entry name" value="RibA"/>
    <property type="match status" value="1"/>
</dbReference>
<dbReference type="EMBL" id="UGPB01000001">
    <property type="protein sequence ID" value="STY28892.1"/>
    <property type="molecule type" value="Genomic_DNA"/>
</dbReference>
<dbReference type="SUPFAM" id="SSF142695">
    <property type="entry name" value="RibA-like"/>
    <property type="match status" value="1"/>
</dbReference>
<feature type="active site" description="Proton acceptor; for GTP cyclohydrolase activity" evidence="20">
    <location>
        <position position="331"/>
    </location>
</feature>
<evidence type="ECO:0000256" key="7">
    <source>
        <dbReference type="ARBA" id="ARBA00008976"/>
    </source>
</evidence>
<comment type="pathway">
    <text evidence="4 20">Cofactor biosynthesis; riboflavin biosynthesis; 5-amino-6-(D-ribitylamino)uracil from GTP: step 1/4.</text>
</comment>
<dbReference type="NCBIfam" id="NF001591">
    <property type="entry name" value="PRK00393.1"/>
    <property type="match status" value="1"/>
</dbReference>